<evidence type="ECO:0000259" key="5">
    <source>
        <dbReference type="SMART" id="SM00560"/>
    </source>
</evidence>
<dbReference type="InterPro" id="IPR012878">
    <property type="entry name" value="Beta-AFase-like_GH127_cat"/>
</dbReference>
<dbReference type="Pfam" id="PF07944">
    <property type="entry name" value="Beta-AFase-like_GH127_cat"/>
    <property type="match status" value="1"/>
</dbReference>
<sequence length="888" mass="95930">MPAPRDTTGPSRRRILVTATATTAAAAVTPVTPAVAASGALPAAHPPVGAPGAGPARAALAAFDLSEVRLLDSPFLANMRRTCAYLLFVDADRLLHTFRRTVGLPSSAEPCGGWEAPDVQLRGHTTGHLLSALAQAHAGTGESAYAAKGRALVSALAECQRAAPAAGFTRGYLSAFPESVFDQLEAGGKPWAPYYTLHKIMAGLLDQYRLSGNREALDVLREMAAWADARTAPLSYERMQNLLKVEFGGMNDVLTRLHLETGDPAHLRTARRFDHEELYAPLAAGRDELAGRHANTEIAKIVGVVPSYEATGDPRYLDIADTFWTTVVRHHSYAIGGNSNQELLGPPDEIVSRLSEVTCENCNSYNMLKLGRHLFLHRPDRTDFMDHYEWTLYNQMLGEQDPDSAHGFVTYYTGLWAGSRREPKGGLGSAPGSYSGDYDNFSCDHGTGLETHTKFADSVYFRSRDTERPALYVNLFIPSEVRWSQRGVTLRQETAYPSDGRTRLTVTRGRGRFALRIRIPGWVADTGRPAVLKVNGRPATPKVDGRPAAPKVDGRPAAPKVDGRPVGARTRPGTYATLERTWRTGDTVELTLPRRPVWTPAPDNPQVKSLSYGPLVLAGQYGDGDTALATLPTIRPESLRPVPGASTRFTALADGHRVELRPFHEVHHQRYNVYWAVAPRRTSERDVAHYPFDERTRDITGTFAAATLAAGAAWTNDGTGPAVALDGRGGHVALPAGLVSGLDAVTIGVRVRVDALAASARVLDFGFHKETYLFLAATTGAGRARAALKIAGMEREDVVDANGPLPVGRWTHVALTLGDGIGVLYLDGVEVGRNPAMVASPLLLGMTTRSYLGRSQNSTHPYLHGAVRDLRVHNRALTAPEVARLAAG</sequence>
<evidence type="ECO:0000313" key="6">
    <source>
        <dbReference type="EMBL" id="MPY56109.1"/>
    </source>
</evidence>
<dbReference type="Pfam" id="PF20736">
    <property type="entry name" value="Glyco_hydro127M"/>
    <property type="match status" value="2"/>
</dbReference>
<comment type="caution">
    <text evidence="6">The sequence shown here is derived from an EMBL/GenBank/DDBJ whole genome shotgun (WGS) entry which is preliminary data.</text>
</comment>
<dbReference type="InterPro" id="IPR013320">
    <property type="entry name" value="ConA-like_dom_sf"/>
</dbReference>
<proteinExistence type="predicted"/>
<evidence type="ECO:0000256" key="1">
    <source>
        <dbReference type="ARBA" id="ARBA00022729"/>
    </source>
</evidence>
<dbReference type="SUPFAM" id="SSF49899">
    <property type="entry name" value="Concanavalin A-like lectins/glucanases"/>
    <property type="match status" value="1"/>
</dbReference>
<dbReference type="Pfam" id="PF13385">
    <property type="entry name" value="Laminin_G_3"/>
    <property type="match status" value="1"/>
</dbReference>
<dbReference type="RefSeq" id="WP_152769577.1">
    <property type="nucleotide sequence ID" value="NZ_VJZC01000007.1"/>
</dbReference>
<dbReference type="PANTHER" id="PTHR31151">
    <property type="entry name" value="PROLINE-TRNA LIGASE (DUF1680)"/>
    <property type="match status" value="1"/>
</dbReference>
<dbReference type="PANTHER" id="PTHR31151:SF0">
    <property type="entry name" value="PROLINE-TRNA LIGASE (DUF1680)"/>
    <property type="match status" value="1"/>
</dbReference>
<dbReference type="GO" id="GO:0005975">
    <property type="term" value="P:carbohydrate metabolic process"/>
    <property type="evidence" value="ECO:0007669"/>
    <property type="project" value="InterPro"/>
</dbReference>
<name>A0A5N8X9G4_9ACTN</name>
<dbReference type="OrthoDB" id="9757939at2"/>
<dbReference type="SMART" id="SM00560">
    <property type="entry name" value="LamGL"/>
    <property type="match status" value="1"/>
</dbReference>
<evidence type="ECO:0000256" key="4">
    <source>
        <dbReference type="SAM" id="SignalP"/>
    </source>
</evidence>
<evidence type="ECO:0000313" key="7">
    <source>
        <dbReference type="Proteomes" id="UP000400924"/>
    </source>
</evidence>
<dbReference type="AlphaFoldDB" id="A0A5N8X9G4"/>
<dbReference type="InterPro" id="IPR006311">
    <property type="entry name" value="TAT_signal"/>
</dbReference>
<dbReference type="InterPro" id="IPR008928">
    <property type="entry name" value="6-hairpin_glycosidase_sf"/>
</dbReference>
<dbReference type="InterPro" id="IPR006558">
    <property type="entry name" value="LamG-like"/>
</dbReference>
<dbReference type="PROSITE" id="PS51318">
    <property type="entry name" value="TAT"/>
    <property type="match status" value="1"/>
</dbReference>
<evidence type="ECO:0000256" key="3">
    <source>
        <dbReference type="SAM" id="MobiDB-lite"/>
    </source>
</evidence>
<organism evidence="6 7">
    <name type="scientific">Streptomyces spongiae</name>
    <dbReference type="NCBI Taxonomy" id="565072"/>
    <lineage>
        <taxon>Bacteria</taxon>
        <taxon>Bacillati</taxon>
        <taxon>Actinomycetota</taxon>
        <taxon>Actinomycetes</taxon>
        <taxon>Kitasatosporales</taxon>
        <taxon>Streptomycetaceae</taxon>
        <taxon>Streptomyces</taxon>
    </lineage>
</organism>
<dbReference type="Gene3D" id="2.60.120.200">
    <property type="match status" value="1"/>
</dbReference>
<evidence type="ECO:0000256" key="2">
    <source>
        <dbReference type="ARBA" id="ARBA00023157"/>
    </source>
</evidence>
<protein>
    <recommendedName>
        <fullName evidence="5">LamG-like jellyroll fold domain-containing protein</fullName>
    </recommendedName>
</protein>
<feature type="signal peptide" evidence="4">
    <location>
        <begin position="1"/>
        <end position="36"/>
    </location>
</feature>
<accession>A0A5N8X9G4</accession>
<keyword evidence="7" id="KW-1185">Reference proteome</keyword>
<keyword evidence="2" id="KW-1015">Disulfide bond</keyword>
<reference evidence="6 7" key="1">
    <citation type="submission" date="2019-07" db="EMBL/GenBank/DDBJ databases">
        <title>New species of Amycolatopsis and Streptomyces.</title>
        <authorList>
            <person name="Duangmal K."/>
            <person name="Teo W.F.A."/>
            <person name="Lipun K."/>
        </authorList>
    </citation>
    <scope>NUCLEOTIDE SEQUENCE [LARGE SCALE GENOMIC DNA]</scope>
    <source>
        <strain evidence="6 7">NBRC 106415</strain>
    </source>
</reference>
<dbReference type="Proteomes" id="UP000400924">
    <property type="component" value="Unassembled WGS sequence"/>
</dbReference>
<feature type="chain" id="PRO_5024461779" description="LamG-like jellyroll fold domain-containing protein" evidence="4">
    <location>
        <begin position="37"/>
        <end position="888"/>
    </location>
</feature>
<feature type="region of interest" description="Disordered" evidence="3">
    <location>
        <begin position="534"/>
        <end position="571"/>
    </location>
</feature>
<dbReference type="InterPro" id="IPR049046">
    <property type="entry name" value="Beta-AFase-like_GH127_middle"/>
</dbReference>
<gene>
    <name evidence="6" type="ORF">FNH08_02605</name>
</gene>
<dbReference type="EMBL" id="VJZC01000007">
    <property type="protein sequence ID" value="MPY56109.1"/>
    <property type="molecule type" value="Genomic_DNA"/>
</dbReference>
<dbReference type="SUPFAM" id="SSF48208">
    <property type="entry name" value="Six-hairpin glycosidases"/>
    <property type="match status" value="1"/>
</dbReference>
<feature type="domain" description="LamG-like jellyroll fold" evidence="5">
    <location>
        <begin position="743"/>
        <end position="880"/>
    </location>
</feature>
<keyword evidence="1 4" id="KW-0732">Signal</keyword>